<evidence type="ECO:0000313" key="4">
    <source>
        <dbReference type="Proteomes" id="UP000305233"/>
    </source>
</evidence>
<accession>A0A4S5E8A8</accession>
<protein>
    <submittedName>
        <fullName evidence="3">GTP-binding protein</fullName>
    </submittedName>
</protein>
<dbReference type="AlphaFoldDB" id="A0A4S5E8A8"/>
<keyword evidence="4" id="KW-1185">Reference proteome</keyword>
<reference evidence="3 4" key="1">
    <citation type="submission" date="2019-04" db="EMBL/GenBank/DDBJ databases">
        <authorList>
            <person name="Liu Q."/>
            <person name="Xin Y.-H."/>
        </authorList>
    </citation>
    <scope>NUCLEOTIDE SEQUENCE [LARGE SCALE GENOMIC DNA]</scope>
    <source>
        <strain evidence="3 4">AM23</strain>
    </source>
</reference>
<dbReference type="RefSeq" id="WP_136453055.1">
    <property type="nucleotide sequence ID" value="NZ_SSWH01000002.1"/>
</dbReference>
<sequence>MSSTSAAVEELLIRARSAYANDPAACAALDAFADRLREPLRVAIAGMMKAGKSTLLNAIIGEEIAPTDAGECTRIVTWYRWSATPRITLHRTGGEQVLLPVRRIAGRLEFELGGLRPEDVERLVVDWPAESLRRLTLIDTPGIASLSSGVSERSLRLLTPGDNASEADAVIYLMRHLHASDLSFLEAFRDDSTGSSGTVNALAVLSRADEVGAGRIDSLISAAGIADRYRSDPSLRALALDVVPIAGLLAQSARTLRQEEFRALAVLAALERDVREKMLLSADRFVRADAALQVDQGLRASLLDRFGVFGIRLACALLRGGVDSSSELADELARRSGLDQLLQLVERQFRARSDQLRARAVLTGVGALARADPSPQGRGLLGSIERIETGAHQLRELRVLSALRSRAVPLSALYAQDAERLVGGSGVSAAQRLALDDDASPDDISSTALAELRRWRLVAENPLTDRTAVEACQVVVRSCEQLVRDHRQPDREAAGGPGSRRVHAGSSTNVPEPAT</sequence>
<dbReference type="OrthoDB" id="4379468at2"/>
<dbReference type="Pfam" id="PF00350">
    <property type="entry name" value="Dynamin_N"/>
    <property type="match status" value="1"/>
</dbReference>
<organism evidence="3 4">
    <name type="scientific">Arthrobacter echini</name>
    <dbReference type="NCBI Taxonomy" id="1529066"/>
    <lineage>
        <taxon>Bacteria</taxon>
        <taxon>Bacillati</taxon>
        <taxon>Actinomycetota</taxon>
        <taxon>Actinomycetes</taxon>
        <taxon>Micrococcales</taxon>
        <taxon>Micrococcaceae</taxon>
        <taxon>Arthrobacter</taxon>
    </lineage>
</organism>
<dbReference type="EMBL" id="SSWH01000002">
    <property type="protein sequence ID" value="THJ67858.1"/>
    <property type="molecule type" value="Genomic_DNA"/>
</dbReference>
<dbReference type="InterPro" id="IPR027417">
    <property type="entry name" value="P-loop_NTPase"/>
</dbReference>
<dbReference type="Gene3D" id="3.40.50.300">
    <property type="entry name" value="P-loop containing nucleotide triphosphate hydrolases"/>
    <property type="match status" value="1"/>
</dbReference>
<dbReference type="SUPFAM" id="SSF52540">
    <property type="entry name" value="P-loop containing nucleoside triphosphate hydrolases"/>
    <property type="match status" value="1"/>
</dbReference>
<comment type="caution">
    <text evidence="3">The sequence shown here is derived from an EMBL/GenBank/DDBJ whole genome shotgun (WGS) entry which is preliminary data.</text>
</comment>
<feature type="domain" description="Dynamin N-terminal" evidence="2">
    <location>
        <begin position="42"/>
        <end position="149"/>
    </location>
</feature>
<feature type="region of interest" description="Disordered" evidence="1">
    <location>
        <begin position="486"/>
        <end position="515"/>
    </location>
</feature>
<evidence type="ECO:0000313" key="3">
    <source>
        <dbReference type="EMBL" id="THJ67858.1"/>
    </source>
</evidence>
<gene>
    <name evidence="3" type="ORF">E8P82_03220</name>
</gene>
<dbReference type="Proteomes" id="UP000305233">
    <property type="component" value="Unassembled WGS sequence"/>
</dbReference>
<dbReference type="InterPro" id="IPR045063">
    <property type="entry name" value="Dynamin_N"/>
</dbReference>
<feature type="compositionally biased region" description="Polar residues" evidence="1">
    <location>
        <begin position="505"/>
        <end position="515"/>
    </location>
</feature>
<evidence type="ECO:0000256" key="1">
    <source>
        <dbReference type="SAM" id="MobiDB-lite"/>
    </source>
</evidence>
<name>A0A4S5E8A8_9MICC</name>
<proteinExistence type="predicted"/>
<evidence type="ECO:0000259" key="2">
    <source>
        <dbReference type="Pfam" id="PF00350"/>
    </source>
</evidence>